<dbReference type="InterPro" id="IPR032675">
    <property type="entry name" value="LRR_dom_sf"/>
</dbReference>
<keyword evidence="4 11" id="KW-0245">EGF-like domain</keyword>
<dbReference type="SMART" id="SM00364">
    <property type="entry name" value="LRR_BAC"/>
    <property type="match status" value="6"/>
</dbReference>
<name>A0A7M7KPM3_VARDE</name>
<dbReference type="SMART" id="SM00179">
    <property type="entry name" value="EGF_CA"/>
    <property type="match status" value="5"/>
</dbReference>
<dbReference type="SMART" id="SM00013">
    <property type="entry name" value="LRRNT"/>
    <property type="match status" value="4"/>
</dbReference>
<dbReference type="FunFam" id="2.10.25.10:FF:000556">
    <property type="entry name" value="Blast:Protein slit"/>
    <property type="match status" value="1"/>
</dbReference>
<dbReference type="Proteomes" id="UP000594260">
    <property type="component" value="Unplaced"/>
</dbReference>
<dbReference type="SMART" id="SM00369">
    <property type="entry name" value="LRR_TYP"/>
    <property type="match status" value="20"/>
</dbReference>
<feature type="disulfide bond" evidence="11">
    <location>
        <begin position="1172"/>
        <end position="1181"/>
    </location>
</feature>
<dbReference type="InterPro" id="IPR050541">
    <property type="entry name" value="LRR_TM_domain-containing"/>
</dbReference>
<dbReference type="PROSITE" id="PS00022">
    <property type="entry name" value="EGF_1"/>
    <property type="match status" value="7"/>
</dbReference>
<proteinExistence type="predicted"/>
<keyword evidence="3" id="KW-0964">Secreted</keyword>
<dbReference type="InterPro" id="IPR013320">
    <property type="entry name" value="ConA-like_dom_sf"/>
</dbReference>
<dbReference type="InterPro" id="IPR000372">
    <property type="entry name" value="LRRNT"/>
</dbReference>
<dbReference type="FunFam" id="3.80.10.10:FF:000004">
    <property type="entry name" value="Slit guidance ligand 2"/>
    <property type="match status" value="1"/>
</dbReference>
<dbReference type="Gene3D" id="2.10.25.10">
    <property type="entry name" value="Laminin"/>
    <property type="match status" value="7"/>
</dbReference>
<dbReference type="InterPro" id="IPR001791">
    <property type="entry name" value="Laminin_G"/>
</dbReference>
<evidence type="ECO:0000256" key="8">
    <source>
        <dbReference type="ARBA" id="ARBA00022902"/>
    </source>
</evidence>
<reference evidence="16" key="1">
    <citation type="submission" date="2021-01" db="UniProtKB">
        <authorList>
            <consortium name="EnsemblMetazoa"/>
        </authorList>
    </citation>
    <scope>IDENTIFICATION</scope>
</reference>
<dbReference type="SMART" id="SM00082">
    <property type="entry name" value="LRRCT"/>
    <property type="match status" value="4"/>
</dbReference>
<feature type="disulfide bond" evidence="11">
    <location>
        <begin position="1148"/>
        <end position="1158"/>
    </location>
</feature>
<feature type="signal peptide" evidence="12">
    <location>
        <begin position="1"/>
        <end position="24"/>
    </location>
</feature>
<dbReference type="Pfam" id="PF13855">
    <property type="entry name" value="LRR_8"/>
    <property type="match status" value="5"/>
</dbReference>
<keyword evidence="17" id="KW-1185">Reference proteome</keyword>
<dbReference type="EnsemblMetazoa" id="XM_022814299">
    <property type="protein sequence ID" value="XP_022670034"/>
    <property type="gene ID" value="LOC111253973"/>
</dbReference>
<feature type="disulfide bond" evidence="11">
    <location>
        <begin position="1045"/>
        <end position="1054"/>
    </location>
</feature>
<dbReference type="KEGG" id="vde:111253973"/>
<keyword evidence="6 12" id="KW-0732">Signal</keyword>
<dbReference type="InterPro" id="IPR003591">
    <property type="entry name" value="Leu-rich_rpt_typical-subtyp"/>
</dbReference>
<dbReference type="PROSITE" id="PS50025">
    <property type="entry name" value="LAM_G_DOMAIN"/>
    <property type="match status" value="1"/>
</dbReference>
<accession>A0A7M7KPM3</accession>
<dbReference type="FunFam" id="2.10.25.10:FF:000472">
    <property type="entry name" value="Uncharacterized protein, isoform A"/>
    <property type="match status" value="1"/>
</dbReference>
<feature type="chain" id="PRO_5029623890" description="Protein slit" evidence="12">
    <location>
        <begin position="25"/>
        <end position="1495"/>
    </location>
</feature>
<feature type="disulfide bond" evidence="11">
    <location>
        <begin position="1085"/>
        <end position="1094"/>
    </location>
</feature>
<dbReference type="SMART" id="SM00365">
    <property type="entry name" value="LRR_SD22"/>
    <property type="match status" value="8"/>
</dbReference>
<evidence type="ECO:0008006" key="18">
    <source>
        <dbReference type="Google" id="ProtNLM"/>
    </source>
</evidence>
<dbReference type="SUPFAM" id="SSF49899">
    <property type="entry name" value="Concanavalin A-like lectins/glucanases"/>
    <property type="match status" value="1"/>
</dbReference>
<evidence type="ECO:0000256" key="7">
    <source>
        <dbReference type="ARBA" id="ARBA00022737"/>
    </source>
</evidence>
<dbReference type="InterPro" id="IPR000483">
    <property type="entry name" value="Cys-rich_flank_reg_C"/>
</dbReference>
<evidence type="ECO:0000256" key="3">
    <source>
        <dbReference type="ARBA" id="ARBA00022525"/>
    </source>
</evidence>
<feature type="domain" description="EGF-like" evidence="15">
    <location>
        <begin position="1019"/>
        <end position="1055"/>
    </location>
</feature>
<evidence type="ECO:0000259" key="13">
    <source>
        <dbReference type="PROSITE" id="PS01225"/>
    </source>
</evidence>
<evidence type="ECO:0000256" key="5">
    <source>
        <dbReference type="ARBA" id="ARBA00022614"/>
    </source>
</evidence>
<dbReference type="GO" id="GO:0005576">
    <property type="term" value="C:extracellular region"/>
    <property type="evidence" value="ECO:0007669"/>
    <property type="project" value="UniProtKB-SubCell"/>
</dbReference>
<dbReference type="PROSITE" id="PS51450">
    <property type="entry name" value="LRR"/>
    <property type="match status" value="5"/>
</dbReference>
<dbReference type="InParanoid" id="A0A7M7KPM3"/>
<evidence type="ECO:0000256" key="11">
    <source>
        <dbReference type="PROSITE-ProRule" id="PRU00076"/>
    </source>
</evidence>
<feature type="domain" description="EGF-like" evidence="15">
    <location>
        <begin position="980"/>
        <end position="1017"/>
    </location>
</feature>
<keyword evidence="7" id="KW-0677">Repeat</keyword>
<dbReference type="InterPro" id="IPR001611">
    <property type="entry name" value="Leu-rich_rpt"/>
</dbReference>
<evidence type="ECO:0000256" key="2">
    <source>
        <dbReference type="ARBA" id="ARBA00022473"/>
    </source>
</evidence>
<sequence length="1495" mass="165966">MALRCAALVMAVLLLMLLASSSQAQNSDPMLQLDFCPDECDCDALTVDCSTRGLRFVPRNIPKQVRKLELEGNNIEIINKDDLKGLRKLRILQLQDNNLHTIDKNAFADLVALERLRLNNNKLSMLSDDLFASLSHLHRLNLSSNTLTLISRKTFSGCPSLRNLQLEGNHIACIDDAALRRLKNLEVITLSNNNLTRISRYLFDGLKKLRVLKLSDNPLSCDCHLSWLSGWLRSNPRLGLYTSCHSPSYLKGKPVAELREADFKCNGLDLMLADEAPVCNLEATCPTPCTCKANVVDCRDKGLTELPHFFPDDTTEINLQNNRITELPARRFASLRVLRKLDLTGNHIGKIDPEAFEGLRTLTILALYRNNLTDLPSGVFDGLTSLQVLLLNRNQLGCIRKDAFRDLQNLNVLSLYDNAIQSLADTTFAPLVNIQTVHLGKNPLVCDCNLRWLSRWIASFQEDTSQEQEEEQLGVEKSDARCEAPKRVAGKRLAQLVEGKFKCRGAEEFRTKYAGECRLDNGCPSGCVCEGAIVDCSRRGLHSIPDDLPMFTEELRLTGNSIERLPSEAFKNLPNLLKVDLRDNRIKDIDDNAFYGAAQVTDLLLSDNELRHVRPKMLAGLSSIKNLLLSSNQLVFITNDTFSELPSLQLLSLNDNKIRCIAPGSFVRLRNLQTLNLMANPLVCNCHLRWLAHWLRDTSVTVDGPTCGGGPSDLKDSPVVDVLAGDFICNREDPDEEECATDGVCPKGCSCSGSGGQQVVRCSRLKLNSIPRRIDLALTQELYLDFNNIDEISPQLNSIYGLTKLDLSNNKITIIPNNAFSNLTKLNALILTNNKLQCIQNESFRGLKNLRVLSLHGNEISIMPEGSFKDLTAITHIALGSNPLYCDCQMRWASDWIKKDFIEPGIARCAEPPHMKDKLVLTAPSNAFVCTQRAPAHIRAKCDACFTFPCENGATCTSLVMRKYECSCAPGFHGDRCQYTIDACFDKPCLNDGLCKPQDAGRFTCHCPAGYEGSRCETNIDDCIEHRCENNGTCVDRVNGYSCYCPMPYTGEFCETKMNFCTEDFNPCENGAECISHETHYTCVCPVGFTGVNCSSNIDDCVDNLCANGATCIDELNTYRCLCPDGYSGTFCEIAPTIAMMYPRTSPCQEHDCVHGVCFQPDTDGSDYECRCTPGFTGKRCDILSSVSFREESFVELDTLATRPSANLTIQFATAHKFGILAYDGSQEKGHHLAVELFKGHVRVSYDVGNYPASNVFSYEEVSDGAFHSLELLLWGRNLTMRVDDGNPRSIVNDGANEYLDLDASNPLYIGGLPADRAEAAVRLWHLKNFTSFVGCMQGVFINEVSQDVMNARNKQRVSPGCAAHLTPNSGRNNGKKPCDDHQCVKGKCRETSSTSYDCKCRPGWSGPFCDQAPTCQKQRTHDYVRDENGCRSAKKVKNAVCVGGCGEACCRPVAQKSKRRQVKMVCPENPAGAYTKTVEIIRKCACTERNCDDI</sequence>
<dbReference type="Pfam" id="PF00560">
    <property type="entry name" value="LRR_1"/>
    <property type="match status" value="1"/>
</dbReference>
<dbReference type="Gene3D" id="3.80.10.10">
    <property type="entry name" value="Ribonuclease Inhibitor"/>
    <property type="match status" value="5"/>
</dbReference>
<feature type="disulfide bond" evidence="11">
    <location>
        <begin position="1007"/>
        <end position="1016"/>
    </location>
</feature>
<feature type="domain" description="EGF-like" evidence="15">
    <location>
        <begin position="1057"/>
        <end position="1095"/>
    </location>
</feature>
<dbReference type="OMA" id="ETKCQNN"/>
<dbReference type="PANTHER" id="PTHR24369">
    <property type="entry name" value="ANTIGEN BSP, PUTATIVE-RELATED"/>
    <property type="match status" value="1"/>
</dbReference>
<dbReference type="GO" id="GO:0005509">
    <property type="term" value="F:calcium ion binding"/>
    <property type="evidence" value="ECO:0007669"/>
    <property type="project" value="InterPro"/>
</dbReference>
<dbReference type="SUPFAM" id="SSF57196">
    <property type="entry name" value="EGF/Laminin"/>
    <property type="match status" value="2"/>
</dbReference>
<dbReference type="SUPFAM" id="SSF57184">
    <property type="entry name" value="Growth factor receptor domain"/>
    <property type="match status" value="1"/>
</dbReference>
<dbReference type="SUPFAM" id="SSF52058">
    <property type="entry name" value="L domain-like"/>
    <property type="match status" value="3"/>
</dbReference>
<dbReference type="PROSITE" id="PS01187">
    <property type="entry name" value="EGF_CA"/>
    <property type="match status" value="2"/>
</dbReference>
<comment type="caution">
    <text evidence="11">Lacks conserved residue(s) required for the propagation of feature annotation.</text>
</comment>
<dbReference type="CDD" id="cd00110">
    <property type="entry name" value="LamG"/>
    <property type="match status" value="1"/>
</dbReference>
<dbReference type="PROSITE" id="PS00010">
    <property type="entry name" value="ASX_HYDROXYL"/>
    <property type="match status" value="2"/>
</dbReference>
<dbReference type="InterPro" id="IPR001881">
    <property type="entry name" value="EGF-like_Ca-bd_dom"/>
</dbReference>
<keyword evidence="5" id="KW-0433">Leucine-rich repeat</keyword>
<comment type="subcellular location">
    <subcellularLocation>
        <location evidence="1">Secreted</location>
    </subcellularLocation>
</comment>
<evidence type="ECO:0000256" key="12">
    <source>
        <dbReference type="SAM" id="SignalP"/>
    </source>
</evidence>
<evidence type="ECO:0000256" key="6">
    <source>
        <dbReference type="ARBA" id="ARBA00022729"/>
    </source>
</evidence>
<dbReference type="InterPro" id="IPR000742">
    <property type="entry name" value="EGF"/>
</dbReference>
<protein>
    <recommendedName>
        <fullName evidence="18">Protein slit</fullName>
    </recommendedName>
</protein>
<dbReference type="GO" id="GO:0007399">
    <property type="term" value="P:nervous system development"/>
    <property type="evidence" value="ECO:0007669"/>
    <property type="project" value="UniProtKB-KW"/>
</dbReference>
<dbReference type="FunFam" id="2.10.25.10:FF:000587">
    <property type="entry name" value="Slit 2"/>
    <property type="match status" value="1"/>
</dbReference>
<dbReference type="SMART" id="SM00282">
    <property type="entry name" value="LamG"/>
    <property type="match status" value="1"/>
</dbReference>
<dbReference type="InterPro" id="IPR018097">
    <property type="entry name" value="EGF_Ca-bd_CS"/>
</dbReference>
<evidence type="ECO:0000259" key="15">
    <source>
        <dbReference type="PROSITE" id="PS50026"/>
    </source>
</evidence>
<keyword evidence="10" id="KW-0325">Glycoprotein</keyword>
<feature type="domain" description="Laminin G" evidence="14">
    <location>
        <begin position="1184"/>
        <end position="1362"/>
    </location>
</feature>
<feature type="disulfide bond" evidence="11">
    <location>
        <begin position="1401"/>
        <end position="1410"/>
    </location>
</feature>
<dbReference type="FunFam" id="3.80.10.10:FF:000002">
    <property type="entry name" value="Slit guidance ligand 2"/>
    <property type="match status" value="3"/>
</dbReference>
<dbReference type="FunCoup" id="A0A7M7KPM3">
    <property type="interactions" value="160"/>
</dbReference>
<feature type="domain" description="CTCK" evidence="13">
    <location>
        <begin position="1416"/>
        <end position="1493"/>
    </location>
</feature>
<dbReference type="PROSITE" id="PS01186">
    <property type="entry name" value="EGF_2"/>
    <property type="match status" value="7"/>
</dbReference>
<evidence type="ECO:0000313" key="16">
    <source>
        <dbReference type="EnsemblMetazoa" id="XP_022670034"/>
    </source>
</evidence>
<dbReference type="GO" id="GO:0005886">
    <property type="term" value="C:plasma membrane"/>
    <property type="evidence" value="ECO:0007669"/>
    <property type="project" value="TreeGrafter"/>
</dbReference>
<feature type="disulfide bond" evidence="11">
    <location>
        <begin position="968"/>
        <end position="977"/>
    </location>
</feature>
<organism evidence="16 17">
    <name type="scientific">Varroa destructor</name>
    <name type="common">Honeybee mite</name>
    <dbReference type="NCBI Taxonomy" id="109461"/>
    <lineage>
        <taxon>Eukaryota</taxon>
        <taxon>Metazoa</taxon>
        <taxon>Ecdysozoa</taxon>
        <taxon>Arthropoda</taxon>
        <taxon>Chelicerata</taxon>
        <taxon>Arachnida</taxon>
        <taxon>Acari</taxon>
        <taxon>Parasitiformes</taxon>
        <taxon>Mesostigmata</taxon>
        <taxon>Gamasina</taxon>
        <taxon>Dermanyssoidea</taxon>
        <taxon>Varroidae</taxon>
        <taxon>Varroa</taxon>
    </lineage>
</organism>
<evidence type="ECO:0000256" key="9">
    <source>
        <dbReference type="ARBA" id="ARBA00023157"/>
    </source>
</evidence>
<dbReference type="Pfam" id="PF00008">
    <property type="entry name" value="EGF"/>
    <property type="match status" value="5"/>
</dbReference>
<dbReference type="Pfam" id="PF00054">
    <property type="entry name" value="Laminin_G_1"/>
    <property type="match status" value="1"/>
</dbReference>
<keyword evidence="9 11" id="KW-1015">Disulfide bond</keyword>
<keyword evidence="2" id="KW-0217">Developmental protein</keyword>
<keyword evidence="8" id="KW-0524">Neurogenesis</keyword>
<evidence type="ECO:0000313" key="17">
    <source>
        <dbReference type="Proteomes" id="UP000594260"/>
    </source>
</evidence>
<dbReference type="GO" id="GO:0048513">
    <property type="term" value="P:animal organ development"/>
    <property type="evidence" value="ECO:0007669"/>
    <property type="project" value="UniProtKB-ARBA"/>
</dbReference>
<feature type="domain" description="EGF-like" evidence="15">
    <location>
        <begin position="1144"/>
        <end position="1182"/>
    </location>
</feature>
<dbReference type="Pfam" id="PF01463">
    <property type="entry name" value="LRRCT"/>
    <property type="match status" value="3"/>
</dbReference>
<dbReference type="Gene3D" id="2.60.120.200">
    <property type="match status" value="1"/>
</dbReference>
<dbReference type="CTD" id="36746"/>
<evidence type="ECO:0000256" key="1">
    <source>
        <dbReference type="ARBA" id="ARBA00004613"/>
    </source>
</evidence>
<dbReference type="FunFam" id="2.10.25.10:FF:000045">
    <property type="entry name" value="Slit guidance ligand 2"/>
    <property type="match status" value="1"/>
</dbReference>
<dbReference type="GeneID" id="111253973"/>
<dbReference type="RefSeq" id="XP_022670034.1">
    <property type="nucleotide sequence ID" value="XM_022814299.1"/>
</dbReference>
<dbReference type="PROSITE" id="PS50026">
    <property type="entry name" value="EGF_3"/>
    <property type="match status" value="7"/>
</dbReference>
<feature type="disulfide bond" evidence="11">
    <location>
        <begin position="1153"/>
        <end position="1170"/>
    </location>
</feature>
<dbReference type="InterPro" id="IPR009030">
    <property type="entry name" value="Growth_fac_rcpt_cys_sf"/>
</dbReference>
<evidence type="ECO:0000256" key="10">
    <source>
        <dbReference type="ARBA" id="ARBA00023180"/>
    </source>
</evidence>
<dbReference type="InterPro" id="IPR000152">
    <property type="entry name" value="EGF-type_Asp/Asn_hydroxyl_site"/>
</dbReference>
<feature type="domain" description="EGF-like" evidence="15">
    <location>
        <begin position="1097"/>
        <end position="1133"/>
    </location>
</feature>
<dbReference type="PANTHER" id="PTHR24369:SF210">
    <property type="entry name" value="CHAOPTIN-RELATED"/>
    <property type="match status" value="1"/>
</dbReference>
<feature type="disulfide bond" evidence="11">
    <location>
        <begin position="1379"/>
        <end position="1389"/>
    </location>
</feature>
<dbReference type="PROSITE" id="PS01225">
    <property type="entry name" value="CTCK_2"/>
    <property type="match status" value="1"/>
</dbReference>
<feature type="disulfide bond" evidence="11">
    <location>
        <begin position="1123"/>
        <end position="1132"/>
    </location>
</feature>
<evidence type="ECO:0000256" key="4">
    <source>
        <dbReference type="ARBA" id="ARBA00022536"/>
    </source>
</evidence>
<dbReference type="SMART" id="SM00181">
    <property type="entry name" value="EGF"/>
    <property type="match status" value="7"/>
</dbReference>
<feature type="domain" description="EGF-like" evidence="15">
    <location>
        <begin position="1375"/>
        <end position="1411"/>
    </location>
</feature>
<evidence type="ECO:0000259" key="14">
    <source>
        <dbReference type="PROSITE" id="PS50025"/>
    </source>
</evidence>
<feature type="domain" description="EGF-like" evidence="15">
    <location>
        <begin position="943"/>
        <end position="978"/>
    </location>
</feature>
<dbReference type="Pfam" id="PF01462">
    <property type="entry name" value="LRRNT"/>
    <property type="match status" value="2"/>
</dbReference>
<dbReference type="OrthoDB" id="283575at2759"/>
<dbReference type="CDD" id="cd00054">
    <property type="entry name" value="EGF_CA"/>
    <property type="match status" value="5"/>
</dbReference>
<dbReference type="InterPro" id="IPR006207">
    <property type="entry name" value="Cys_knot_C"/>
</dbReference>
<dbReference type="SMART" id="SM00041">
    <property type="entry name" value="CT"/>
    <property type="match status" value="1"/>
</dbReference>